<organism evidence="1 2">
    <name type="scientific">Irpex rosettiformis</name>
    <dbReference type="NCBI Taxonomy" id="378272"/>
    <lineage>
        <taxon>Eukaryota</taxon>
        <taxon>Fungi</taxon>
        <taxon>Dikarya</taxon>
        <taxon>Basidiomycota</taxon>
        <taxon>Agaricomycotina</taxon>
        <taxon>Agaricomycetes</taxon>
        <taxon>Polyporales</taxon>
        <taxon>Irpicaceae</taxon>
        <taxon>Irpex</taxon>
    </lineage>
</organism>
<name>A0ACB8U1L9_9APHY</name>
<comment type="caution">
    <text evidence="1">The sequence shown here is derived from an EMBL/GenBank/DDBJ whole genome shotgun (WGS) entry which is preliminary data.</text>
</comment>
<sequence>MFTAIVTLALLAPSALANLAFTQPVATSSWAPGQNVNIVWQDDSNSPKLTDLGTGSFGIFVGGTTTQAQLVHITDSVNVATTSQINFQVPDGFGPSYTGYFVRFTSDSCVDKSTSLNFPCEAFSAKFAINNLSGSFNSTIQQIADNGSSSSQSAGASASVGTTTGGASSAASTPAASATSHASSSGSAHSSSASAKATGASSANSAAGVFASTGLVAVAAAFAGSMML</sequence>
<keyword evidence="2" id="KW-1185">Reference proteome</keyword>
<evidence type="ECO:0000313" key="1">
    <source>
        <dbReference type="EMBL" id="KAI0088258.1"/>
    </source>
</evidence>
<dbReference type="EMBL" id="MU274914">
    <property type="protein sequence ID" value="KAI0088258.1"/>
    <property type="molecule type" value="Genomic_DNA"/>
</dbReference>
<dbReference type="Proteomes" id="UP001055072">
    <property type="component" value="Unassembled WGS sequence"/>
</dbReference>
<proteinExistence type="predicted"/>
<reference evidence="1" key="1">
    <citation type="journal article" date="2021" name="Environ. Microbiol.">
        <title>Gene family expansions and transcriptome signatures uncover fungal adaptations to wood decay.</title>
        <authorList>
            <person name="Hage H."/>
            <person name="Miyauchi S."/>
            <person name="Viragh M."/>
            <person name="Drula E."/>
            <person name="Min B."/>
            <person name="Chaduli D."/>
            <person name="Navarro D."/>
            <person name="Favel A."/>
            <person name="Norest M."/>
            <person name="Lesage-Meessen L."/>
            <person name="Balint B."/>
            <person name="Merenyi Z."/>
            <person name="de Eugenio L."/>
            <person name="Morin E."/>
            <person name="Martinez A.T."/>
            <person name="Baldrian P."/>
            <person name="Stursova M."/>
            <person name="Martinez M.J."/>
            <person name="Novotny C."/>
            <person name="Magnuson J.K."/>
            <person name="Spatafora J.W."/>
            <person name="Maurice S."/>
            <person name="Pangilinan J."/>
            <person name="Andreopoulos W."/>
            <person name="LaButti K."/>
            <person name="Hundley H."/>
            <person name="Na H."/>
            <person name="Kuo A."/>
            <person name="Barry K."/>
            <person name="Lipzen A."/>
            <person name="Henrissat B."/>
            <person name="Riley R."/>
            <person name="Ahrendt S."/>
            <person name="Nagy L.G."/>
            <person name="Grigoriev I.V."/>
            <person name="Martin F."/>
            <person name="Rosso M.N."/>
        </authorList>
    </citation>
    <scope>NUCLEOTIDE SEQUENCE</scope>
    <source>
        <strain evidence="1">CBS 384.51</strain>
    </source>
</reference>
<protein>
    <submittedName>
        <fullName evidence="1">Uncharacterized protein</fullName>
    </submittedName>
</protein>
<gene>
    <name evidence="1" type="ORF">BDY19DRAFT_949955</name>
</gene>
<accession>A0ACB8U1L9</accession>
<evidence type="ECO:0000313" key="2">
    <source>
        <dbReference type="Proteomes" id="UP001055072"/>
    </source>
</evidence>